<dbReference type="Proteomes" id="UP001165960">
    <property type="component" value="Unassembled WGS sequence"/>
</dbReference>
<reference evidence="1" key="1">
    <citation type="submission" date="2022-04" db="EMBL/GenBank/DDBJ databases">
        <title>Genome of the entomopathogenic fungus Entomophthora muscae.</title>
        <authorList>
            <person name="Elya C."/>
            <person name="Lovett B.R."/>
            <person name="Lee E."/>
            <person name="Macias A.M."/>
            <person name="Hajek A.E."/>
            <person name="De Bivort B.L."/>
            <person name="Kasson M.T."/>
            <person name="De Fine Licht H.H."/>
            <person name="Stajich J.E."/>
        </authorList>
    </citation>
    <scope>NUCLEOTIDE SEQUENCE</scope>
    <source>
        <strain evidence="1">Berkeley</strain>
    </source>
</reference>
<comment type="caution">
    <text evidence="1">The sequence shown here is derived from an EMBL/GenBank/DDBJ whole genome shotgun (WGS) entry which is preliminary data.</text>
</comment>
<keyword evidence="2" id="KW-1185">Reference proteome</keyword>
<sequence>MELASYLESKLFDCPQFQLQVKRDNQEQRWHFYSSEGIVYQFVLPVGNILSSLLDGEGKLLGKVCKTSWCGANKYRLAFKEGDPDVKLSEKKFTFNRHRLSIAYKDETWAMEWNPTLDPFEMEVTWSLTLNKVAIAKYYGNFEPTCHMGRIEFQAASGMMQKLGPALPRAIVLSLGFIAHRQKRKAPF</sequence>
<accession>A0ACC2SPH6</accession>
<organism evidence="1 2">
    <name type="scientific">Entomophthora muscae</name>
    <dbReference type="NCBI Taxonomy" id="34485"/>
    <lineage>
        <taxon>Eukaryota</taxon>
        <taxon>Fungi</taxon>
        <taxon>Fungi incertae sedis</taxon>
        <taxon>Zoopagomycota</taxon>
        <taxon>Entomophthoromycotina</taxon>
        <taxon>Entomophthoromycetes</taxon>
        <taxon>Entomophthorales</taxon>
        <taxon>Entomophthoraceae</taxon>
        <taxon>Entomophthora</taxon>
    </lineage>
</organism>
<name>A0ACC2SPH6_9FUNG</name>
<dbReference type="EMBL" id="QTSX02004514">
    <property type="protein sequence ID" value="KAJ9064190.1"/>
    <property type="molecule type" value="Genomic_DNA"/>
</dbReference>
<gene>
    <name evidence="1" type="ORF">DSO57_1032986</name>
</gene>
<evidence type="ECO:0000313" key="2">
    <source>
        <dbReference type="Proteomes" id="UP001165960"/>
    </source>
</evidence>
<evidence type="ECO:0000313" key="1">
    <source>
        <dbReference type="EMBL" id="KAJ9064190.1"/>
    </source>
</evidence>
<protein>
    <submittedName>
        <fullName evidence="1">Uncharacterized protein</fullName>
    </submittedName>
</protein>
<proteinExistence type="predicted"/>